<keyword evidence="1" id="KW-1133">Transmembrane helix</keyword>
<name>A0A1C6UUZ8_9ACTN</name>
<organism evidence="2 3">
    <name type="scientific">Micromonospora yangpuensis</name>
    <dbReference type="NCBI Taxonomy" id="683228"/>
    <lineage>
        <taxon>Bacteria</taxon>
        <taxon>Bacillati</taxon>
        <taxon>Actinomycetota</taxon>
        <taxon>Actinomycetes</taxon>
        <taxon>Micromonosporales</taxon>
        <taxon>Micromonosporaceae</taxon>
        <taxon>Micromonospora</taxon>
    </lineage>
</organism>
<dbReference type="AlphaFoldDB" id="A0A1C6UUZ8"/>
<feature type="transmembrane region" description="Helical" evidence="1">
    <location>
        <begin position="42"/>
        <end position="59"/>
    </location>
</feature>
<evidence type="ECO:0000256" key="1">
    <source>
        <dbReference type="SAM" id="Phobius"/>
    </source>
</evidence>
<dbReference type="Proteomes" id="UP000198937">
    <property type="component" value="Unassembled WGS sequence"/>
</dbReference>
<sequence>MTLAVMVAVGNLAIAAVLLVRSRGGAVPRLFGRPQPLPRLRAVMHVCLGLGLGVGWLVQDVFPAHSTGDTVLSSLTRFLLVAGMMTALLVALRHPRPVPDEATR</sequence>
<reference evidence="2 3" key="1">
    <citation type="submission" date="2016-06" db="EMBL/GenBank/DDBJ databases">
        <authorList>
            <person name="Kjaerup R.B."/>
            <person name="Dalgaard T.S."/>
            <person name="Juul-Madsen H.R."/>
        </authorList>
    </citation>
    <scope>NUCLEOTIDE SEQUENCE [LARGE SCALE GENOMIC DNA]</scope>
    <source>
        <strain evidence="2 3">DSM 45577</strain>
    </source>
</reference>
<evidence type="ECO:0000313" key="3">
    <source>
        <dbReference type="Proteomes" id="UP000198937"/>
    </source>
</evidence>
<feature type="transmembrane region" description="Helical" evidence="1">
    <location>
        <begin position="71"/>
        <end position="92"/>
    </location>
</feature>
<keyword evidence="1" id="KW-0812">Transmembrane</keyword>
<accession>A0A1C6UUZ8</accession>
<protein>
    <submittedName>
        <fullName evidence="2">Uncharacterized protein</fullName>
    </submittedName>
</protein>
<keyword evidence="3" id="KW-1185">Reference proteome</keyword>
<gene>
    <name evidence="2" type="ORF">GA0070617_3653</name>
</gene>
<keyword evidence="1" id="KW-0472">Membrane</keyword>
<feature type="transmembrane region" description="Helical" evidence="1">
    <location>
        <begin position="6"/>
        <end position="22"/>
    </location>
</feature>
<proteinExistence type="predicted"/>
<evidence type="ECO:0000313" key="2">
    <source>
        <dbReference type="EMBL" id="SCL57872.1"/>
    </source>
</evidence>
<dbReference type="EMBL" id="FMIA01000002">
    <property type="protein sequence ID" value="SCL57872.1"/>
    <property type="molecule type" value="Genomic_DNA"/>
</dbReference>